<dbReference type="AlphaFoldDB" id="A0A6A4X3E3"/>
<dbReference type="EMBL" id="VIIS01000297">
    <property type="protein sequence ID" value="KAF0310610.1"/>
    <property type="molecule type" value="Genomic_DNA"/>
</dbReference>
<organism evidence="1 2">
    <name type="scientific">Amphibalanus amphitrite</name>
    <name type="common">Striped barnacle</name>
    <name type="synonym">Balanus amphitrite</name>
    <dbReference type="NCBI Taxonomy" id="1232801"/>
    <lineage>
        <taxon>Eukaryota</taxon>
        <taxon>Metazoa</taxon>
        <taxon>Ecdysozoa</taxon>
        <taxon>Arthropoda</taxon>
        <taxon>Crustacea</taxon>
        <taxon>Multicrustacea</taxon>
        <taxon>Cirripedia</taxon>
        <taxon>Thoracica</taxon>
        <taxon>Thoracicalcarea</taxon>
        <taxon>Balanomorpha</taxon>
        <taxon>Balanoidea</taxon>
        <taxon>Balanidae</taxon>
        <taxon>Amphibalaninae</taxon>
        <taxon>Amphibalanus</taxon>
    </lineage>
</organism>
<protein>
    <submittedName>
        <fullName evidence="1">Uncharacterized protein</fullName>
    </submittedName>
</protein>
<proteinExistence type="predicted"/>
<dbReference type="Proteomes" id="UP000440578">
    <property type="component" value="Unassembled WGS sequence"/>
</dbReference>
<reference evidence="1 2" key="1">
    <citation type="submission" date="2019-07" db="EMBL/GenBank/DDBJ databases">
        <title>Draft genome assembly of a fouling barnacle, Amphibalanus amphitrite (Darwin, 1854): The first reference genome for Thecostraca.</title>
        <authorList>
            <person name="Kim W."/>
        </authorList>
    </citation>
    <scope>NUCLEOTIDE SEQUENCE [LARGE SCALE GENOMIC DNA]</scope>
    <source>
        <strain evidence="1">SNU_AA5</strain>
        <tissue evidence="1">Soma without cirri and trophi</tissue>
    </source>
</reference>
<evidence type="ECO:0000313" key="1">
    <source>
        <dbReference type="EMBL" id="KAF0310610.1"/>
    </source>
</evidence>
<keyword evidence="2" id="KW-1185">Reference proteome</keyword>
<accession>A0A6A4X3E3</accession>
<name>A0A6A4X3E3_AMPAM</name>
<gene>
    <name evidence="1" type="ORF">FJT64_018406</name>
</gene>
<sequence length="91" mass="10011">MSRLSACLPEWNANDMELLEQAKRAQLHDDGMAEPTANAVCLAIASKELARHCRRPGHSRQSGWWDTGDVAQLEAAKLGRLTEEGVAEPRS</sequence>
<evidence type="ECO:0000313" key="2">
    <source>
        <dbReference type="Proteomes" id="UP000440578"/>
    </source>
</evidence>
<comment type="caution">
    <text evidence="1">The sequence shown here is derived from an EMBL/GenBank/DDBJ whole genome shotgun (WGS) entry which is preliminary data.</text>
</comment>